<evidence type="ECO:0000256" key="3">
    <source>
        <dbReference type="ARBA" id="ARBA00022490"/>
    </source>
</evidence>
<keyword evidence="5" id="KW-0479">Metal-binding</keyword>
<dbReference type="InterPro" id="IPR036189">
    <property type="entry name" value="DCP2_BoxA_sf"/>
</dbReference>
<dbReference type="FunFam" id="3.90.79.10:FF:000045">
    <property type="entry name" value="mRNA-decapping enzyme 2"/>
    <property type="match status" value="1"/>
</dbReference>
<dbReference type="GO" id="GO:0030145">
    <property type="term" value="F:manganese ion binding"/>
    <property type="evidence" value="ECO:0007669"/>
    <property type="project" value="InterPro"/>
</dbReference>
<keyword evidence="7" id="KW-0694">RNA-binding</keyword>
<feature type="region of interest" description="Disordered" evidence="10">
    <location>
        <begin position="529"/>
        <end position="580"/>
    </location>
</feature>
<dbReference type="EMBL" id="BTFZ01000011">
    <property type="protein sequence ID" value="GMM36412.1"/>
    <property type="molecule type" value="Genomic_DNA"/>
</dbReference>
<keyword evidence="3" id="KW-0963">Cytoplasm</keyword>
<accession>A0AAV5QPF8</accession>
<dbReference type="Pfam" id="PF05026">
    <property type="entry name" value="DCP2"/>
    <property type="match status" value="1"/>
</dbReference>
<feature type="domain" description="Nudix hydrolase" evidence="11">
    <location>
        <begin position="99"/>
        <end position="225"/>
    </location>
</feature>
<dbReference type="InterPro" id="IPR044099">
    <property type="entry name" value="Dcp2_NUDIX"/>
</dbReference>
<evidence type="ECO:0000256" key="2">
    <source>
        <dbReference type="ARBA" id="ARBA00005279"/>
    </source>
</evidence>
<evidence type="ECO:0000256" key="9">
    <source>
        <dbReference type="ARBA" id="ARBA00023211"/>
    </source>
</evidence>
<evidence type="ECO:0000313" key="12">
    <source>
        <dbReference type="EMBL" id="GMM36412.1"/>
    </source>
</evidence>
<comment type="similarity">
    <text evidence="2">Belongs to the Nudix hydrolase family. DCP2 subfamily.</text>
</comment>
<dbReference type="GO" id="GO:0006397">
    <property type="term" value="P:mRNA processing"/>
    <property type="evidence" value="ECO:0007669"/>
    <property type="project" value="UniProtKB-KW"/>
</dbReference>
<evidence type="ECO:0000256" key="5">
    <source>
        <dbReference type="ARBA" id="ARBA00022723"/>
    </source>
</evidence>
<dbReference type="RefSeq" id="XP_064853408.1">
    <property type="nucleotide sequence ID" value="XM_064997336.1"/>
</dbReference>
<proteinExistence type="inferred from homology"/>
<dbReference type="PANTHER" id="PTHR23114:SF17">
    <property type="entry name" value="M7GPPPN-MRNA HYDROLASE"/>
    <property type="match status" value="1"/>
</dbReference>
<dbReference type="GeneID" id="90074387"/>
<dbReference type="GO" id="GO:0140933">
    <property type="term" value="F:5'-(N(7)-methylguanosine 5'-triphospho)-[mRNA] hydrolase activity"/>
    <property type="evidence" value="ECO:0007669"/>
    <property type="project" value="InterPro"/>
</dbReference>
<evidence type="ECO:0000313" key="13">
    <source>
        <dbReference type="Proteomes" id="UP001360560"/>
    </source>
</evidence>
<keyword evidence="8" id="KW-0866">Nonsense-mediated mRNA decay</keyword>
<keyword evidence="9" id="KW-0464">Manganese</keyword>
<dbReference type="Gene3D" id="1.10.10.1050">
    <property type="entry name" value="Dcp2, box A domain"/>
    <property type="match status" value="1"/>
</dbReference>
<evidence type="ECO:0000256" key="7">
    <source>
        <dbReference type="ARBA" id="ARBA00022884"/>
    </source>
</evidence>
<keyword evidence="4" id="KW-0507">mRNA processing</keyword>
<dbReference type="GO" id="GO:0000290">
    <property type="term" value="P:deadenylation-dependent decapping of nuclear-transcribed mRNA"/>
    <property type="evidence" value="ECO:0007669"/>
    <property type="project" value="InterPro"/>
</dbReference>
<evidence type="ECO:0000259" key="11">
    <source>
        <dbReference type="PROSITE" id="PS51462"/>
    </source>
</evidence>
<dbReference type="CDD" id="cd03672">
    <property type="entry name" value="NUDIX_Dcp2p_Nudt20"/>
    <property type="match status" value="1"/>
</dbReference>
<name>A0AAV5QPF8_9ASCO</name>
<dbReference type="InterPro" id="IPR000086">
    <property type="entry name" value="NUDIX_hydrolase_dom"/>
</dbReference>
<dbReference type="SMART" id="SM01125">
    <property type="entry name" value="DCP2"/>
    <property type="match status" value="1"/>
</dbReference>
<dbReference type="InterPro" id="IPR015797">
    <property type="entry name" value="NUDIX_hydrolase-like_dom_sf"/>
</dbReference>
<organism evidence="12 13">
    <name type="scientific">Saccharomycopsis crataegensis</name>
    <dbReference type="NCBI Taxonomy" id="43959"/>
    <lineage>
        <taxon>Eukaryota</taxon>
        <taxon>Fungi</taxon>
        <taxon>Dikarya</taxon>
        <taxon>Ascomycota</taxon>
        <taxon>Saccharomycotina</taxon>
        <taxon>Saccharomycetes</taxon>
        <taxon>Saccharomycopsidaceae</taxon>
        <taxon>Saccharomycopsis</taxon>
    </lineage>
</organism>
<dbReference type="SUPFAM" id="SSF55811">
    <property type="entry name" value="Nudix"/>
    <property type="match status" value="1"/>
</dbReference>
<keyword evidence="13" id="KW-1185">Reference proteome</keyword>
<evidence type="ECO:0000256" key="6">
    <source>
        <dbReference type="ARBA" id="ARBA00022801"/>
    </source>
</evidence>
<dbReference type="Proteomes" id="UP001360560">
    <property type="component" value="Unassembled WGS sequence"/>
</dbReference>
<evidence type="ECO:0000256" key="4">
    <source>
        <dbReference type="ARBA" id="ARBA00022664"/>
    </source>
</evidence>
<keyword evidence="6" id="KW-0378">Hydrolase</keyword>
<dbReference type="InterPro" id="IPR007722">
    <property type="entry name" value="DCP2_BoxA"/>
</dbReference>
<dbReference type="GO" id="GO:0003723">
    <property type="term" value="F:RNA binding"/>
    <property type="evidence" value="ECO:0007669"/>
    <property type="project" value="UniProtKB-KW"/>
</dbReference>
<dbReference type="PANTHER" id="PTHR23114">
    <property type="entry name" value="M7GPPPN-MRNA HYDROLASE"/>
    <property type="match status" value="1"/>
</dbReference>
<dbReference type="Gene3D" id="3.90.79.10">
    <property type="entry name" value="Nucleoside Triphosphate Pyrophosphohydrolase"/>
    <property type="match status" value="1"/>
</dbReference>
<evidence type="ECO:0000256" key="1">
    <source>
        <dbReference type="ARBA" id="ARBA00004201"/>
    </source>
</evidence>
<comment type="caution">
    <text evidence="12">The sequence shown here is derived from an EMBL/GenBank/DDBJ whole genome shotgun (WGS) entry which is preliminary data.</text>
</comment>
<reference evidence="12 13" key="1">
    <citation type="journal article" date="2023" name="Elife">
        <title>Identification of key yeast species and microbe-microbe interactions impacting larval growth of Drosophila in the wild.</title>
        <authorList>
            <person name="Mure A."/>
            <person name="Sugiura Y."/>
            <person name="Maeda R."/>
            <person name="Honda K."/>
            <person name="Sakurai N."/>
            <person name="Takahashi Y."/>
            <person name="Watada M."/>
            <person name="Katoh T."/>
            <person name="Gotoh A."/>
            <person name="Gotoh Y."/>
            <person name="Taniguchi I."/>
            <person name="Nakamura K."/>
            <person name="Hayashi T."/>
            <person name="Katayama T."/>
            <person name="Uemura T."/>
            <person name="Hattori Y."/>
        </authorList>
    </citation>
    <scope>NUCLEOTIDE SEQUENCE [LARGE SCALE GENOMIC DNA]</scope>
    <source>
        <strain evidence="12 13">SC-9</strain>
    </source>
</reference>
<dbReference type="GO" id="GO:0000184">
    <property type="term" value="P:nuclear-transcribed mRNA catabolic process, nonsense-mediated decay"/>
    <property type="evidence" value="ECO:0007669"/>
    <property type="project" value="UniProtKB-KW"/>
</dbReference>
<dbReference type="SUPFAM" id="SSF140586">
    <property type="entry name" value="Dcp2 domain-like"/>
    <property type="match status" value="1"/>
</dbReference>
<dbReference type="GO" id="GO:0000932">
    <property type="term" value="C:P-body"/>
    <property type="evidence" value="ECO:0007669"/>
    <property type="project" value="UniProtKB-SubCell"/>
</dbReference>
<dbReference type="AlphaFoldDB" id="A0AAV5QPF8"/>
<sequence>MSIALREGFANLPLKDNLEDLLVRFVINCPSEDLSSIERVFFQIEEAQWFYSDFIRTLNHSLPPLKMKGFSKQIIDICPAIWKWGDPSDALARFGKYKSTIPVRGVALFNESLSKMLLVQGTESSSWSFPRGKINKEEDDGVCALRECKEETGFDAGKLLDEHEYVERTIRGKNYKIFLVKNVPEDFEFRPLVRNEINEIKWKNWKKVMKECRNGSNAYYLVNSMCKPIDRWVNKQKGINDEETLKKYAESQLKSLLGIGESIKHFSDAKRQIDAGREILDLLHKQSTNDQENGTTNNGLPEIFQKLLSPVDQPQQQQQQQQQQEFFNPGMAQVPNLPHSMQQQTNFPLQCFVPFYGIPVFPTFPQQNLMHHPVPQSFPSQPPIPPASVPNPNTFSKPVFNNTENNPLFTLLQRKASSNQETAKNSQGRELLGILNKEADSTDEKNSKELLVLLNKKEKTNEPVPLKGPEISNKDNSIFSKLYGQGTEVEDHKQNNVLLSLLKKPASAPATEPVESSNELLSILKKQSSVESNASNGEDSGNGNQLLSMLQGPPKDTSSTGSNELLGLLKGKPSHAQNDGSNELMSILHQQRPATPASGNNELLSILRQQPQPGIPISKPESLESIERSAPTLTSNAGGNELLSILNGGGMNSQQNGGSDELLSILQKPKEKPKNDLLSILHGGL</sequence>
<dbReference type="PROSITE" id="PS51462">
    <property type="entry name" value="NUDIX"/>
    <property type="match status" value="1"/>
</dbReference>
<protein>
    <submittedName>
        <fullName evidence="12">Decapping enzyme complex catalytic subunit</fullName>
    </submittedName>
</protein>
<gene>
    <name evidence="12" type="ORF">DASC09_037370</name>
</gene>
<evidence type="ECO:0000256" key="10">
    <source>
        <dbReference type="SAM" id="MobiDB-lite"/>
    </source>
</evidence>
<comment type="subcellular location">
    <subcellularLocation>
        <location evidence="1">Cytoplasm</location>
        <location evidence="1">P-body</location>
    </subcellularLocation>
</comment>
<feature type="compositionally biased region" description="Polar residues" evidence="10">
    <location>
        <begin position="529"/>
        <end position="548"/>
    </location>
</feature>
<dbReference type="Pfam" id="PF00293">
    <property type="entry name" value="NUDIX"/>
    <property type="match status" value="1"/>
</dbReference>
<evidence type="ECO:0000256" key="8">
    <source>
        <dbReference type="ARBA" id="ARBA00023161"/>
    </source>
</evidence>